<organism evidence="2 3">
    <name type="scientific">Mesorhizobium amorphae CCNWGS0123</name>
    <dbReference type="NCBI Taxonomy" id="1082933"/>
    <lineage>
        <taxon>Bacteria</taxon>
        <taxon>Pseudomonadati</taxon>
        <taxon>Pseudomonadota</taxon>
        <taxon>Alphaproteobacteria</taxon>
        <taxon>Hyphomicrobiales</taxon>
        <taxon>Phyllobacteriaceae</taxon>
        <taxon>Mesorhizobium</taxon>
    </lineage>
</organism>
<dbReference type="STRING" id="1082933.A6B35_14430"/>
<evidence type="ECO:0000256" key="1">
    <source>
        <dbReference type="SAM" id="MobiDB-lite"/>
    </source>
</evidence>
<evidence type="ECO:0000313" key="2">
    <source>
        <dbReference type="EMBL" id="EHH12290.1"/>
    </source>
</evidence>
<dbReference type="OrthoDB" id="8101028at2"/>
<reference evidence="2 3" key="1">
    <citation type="journal article" date="2012" name="J. Bacteriol.">
        <title>Draft Genome Sequence of Plant Growth-Promoting Rhizobium Mesorhizobium amorphae, Isolated from Zinc-Lead Mine Tailings.</title>
        <authorList>
            <person name="Hao X."/>
            <person name="Lin Y."/>
            <person name="Johnstone L."/>
            <person name="Baltrus D.A."/>
            <person name="Miller S.J."/>
            <person name="Wei G."/>
            <person name="Rensing C."/>
        </authorList>
    </citation>
    <scope>NUCLEOTIDE SEQUENCE [LARGE SCALE GENOMIC DNA]</scope>
    <source>
        <strain evidence="2 3">CCNWGS0123</strain>
    </source>
</reference>
<gene>
    <name evidence="2" type="ORF">MEA186_09420</name>
</gene>
<dbReference type="EMBL" id="AGSN01000084">
    <property type="protein sequence ID" value="EHH12290.1"/>
    <property type="molecule type" value="Genomic_DNA"/>
</dbReference>
<evidence type="ECO:0000313" key="3">
    <source>
        <dbReference type="Proteomes" id="UP000002949"/>
    </source>
</evidence>
<dbReference type="Proteomes" id="UP000002949">
    <property type="component" value="Unassembled WGS sequence"/>
</dbReference>
<feature type="region of interest" description="Disordered" evidence="1">
    <location>
        <begin position="9"/>
        <end position="59"/>
    </location>
</feature>
<keyword evidence="3" id="KW-1185">Reference proteome</keyword>
<protein>
    <submittedName>
        <fullName evidence="2">Uncharacterized protein</fullName>
    </submittedName>
</protein>
<name>G6Y7G8_9HYPH</name>
<proteinExistence type="predicted"/>
<dbReference type="KEGG" id="mamo:A6B35_14430"/>
<dbReference type="RefSeq" id="WP_006201369.1">
    <property type="nucleotide sequence ID" value="NZ_AGSN01000084.1"/>
</dbReference>
<sequence>MTAPVVYFESSGLSSSPARTKTGAFAPDPARLRSPQAAGSAGTVPPPVPAPFSRRAGSPRTRELAAISCIRTEDGTVILFDRLTGRAVSGLTRVAAEVALRRLNGAVSPA</sequence>
<dbReference type="AlphaFoldDB" id="G6Y7G8"/>
<accession>G6Y7G8</accession>
<dbReference type="PATRIC" id="fig|1082933.3.peg.1803"/>